<dbReference type="AlphaFoldDB" id="A0A922HXC0"/>
<sequence length="73" mass="8672">SSLFVKNRILDKFSRQTEYICVYIQIISVPKVITIVSDDCNHVTNQHHNHIYSDDCHLIVFKNIHVCKEFHHH</sequence>
<name>A0A922HXC0_DERFA</name>
<proteinExistence type="predicted"/>
<organism evidence="1 2">
    <name type="scientific">Dermatophagoides farinae</name>
    <name type="common">American house dust mite</name>
    <dbReference type="NCBI Taxonomy" id="6954"/>
    <lineage>
        <taxon>Eukaryota</taxon>
        <taxon>Metazoa</taxon>
        <taxon>Ecdysozoa</taxon>
        <taxon>Arthropoda</taxon>
        <taxon>Chelicerata</taxon>
        <taxon>Arachnida</taxon>
        <taxon>Acari</taxon>
        <taxon>Acariformes</taxon>
        <taxon>Sarcoptiformes</taxon>
        <taxon>Astigmata</taxon>
        <taxon>Psoroptidia</taxon>
        <taxon>Analgoidea</taxon>
        <taxon>Pyroglyphidae</taxon>
        <taxon>Dermatophagoidinae</taxon>
        <taxon>Dermatophagoides</taxon>
    </lineage>
</organism>
<reference evidence="1" key="2">
    <citation type="journal article" date="2022" name="Res Sq">
        <title>Comparative Genomics Reveals Insights into the Divergent Evolution of Astigmatic Mites and Household Pest Adaptations.</title>
        <authorList>
            <person name="Xiong Q."/>
            <person name="Wan A.T.-Y."/>
            <person name="Liu X.-Y."/>
            <person name="Fung C.S.-H."/>
            <person name="Xiao X."/>
            <person name="Malainual N."/>
            <person name="Hou J."/>
            <person name="Wang L."/>
            <person name="Wang M."/>
            <person name="Yang K."/>
            <person name="Cui Y."/>
            <person name="Leung E."/>
            <person name="Nong W."/>
            <person name="Shin S.-K."/>
            <person name="Au S."/>
            <person name="Jeong K.Y."/>
            <person name="Chew F.T."/>
            <person name="Hui J."/>
            <person name="Leung T.F."/>
            <person name="Tungtrongchitr A."/>
            <person name="Zhong N."/>
            <person name="Liu Z."/>
            <person name="Tsui S."/>
        </authorList>
    </citation>
    <scope>NUCLEOTIDE SEQUENCE</scope>
    <source>
        <strain evidence="1">Derf</strain>
        <tissue evidence="1">Whole organism</tissue>
    </source>
</reference>
<feature type="non-terminal residue" evidence="1">
    <location>
        <position position="73"/>
    </location>
</feature>
<gene>
    <name evidence="1" type="ORF">DERF_009452</name>
</gene>
<dbReference type="EMBL" id="ASGP02000004">
    <property type="protein sequence ID" value="KAH9510964.1"/>
    <property type="molecule type" value="Genomic_DNA"/>
</dbReference>
<feature type="non-terminal residue" evidence="1">
    <location>
        <position position="1"/>
    </location>
</feature>
<keyword evidence="2" id="KW-1185">Reference proteome</keyword>
<dbReference type="Proteomes" id="UP000790347">
    <property type="component" value="Unassembled WGS sequence"/>
</dbReference>
<reference evidence="1" key="1">
    <citation type="submission" date="2013-05" db="EMBL/GenBank/DDBJ databases">
        <authorList>
            <person name="Yim A.K.Y."/>
            <person name="Chan T.F."/>
            <person name="Ji K.M."/>
            <person name="Liu X.Y."/>
            <person name="Zhou J.W."/>
            <person name="Li R.Q."/>
            <person name="Yang K.Y."/>
            <person name="Li J."/>
            <person name="Li M."/>
            <person name="Law P.T.W."/>
            <person name="Wu Y.L."/>
            <person name="Cai Z.L."/>
            <person name="Qin H."/>
            <person name="Bao Y."/>
            <person name="Leung R.K.K."/>
            <person name="Ng P.K.S."/>
            <person name="Zou J."/>
            <person name="Zhong X.J."/>
            <person name="Ran P.X."/>
            <person name="Zhong N.S."/>
            <person name="Liu Z.G."/>
            <person name="Tsui S.K.W."/>
        </authorList>
    </citation>
    <scope>NUCLEOTIDE SEQUENCE</scope>
    <source>
        <strain evidence="1">Derf</strain>
        <tissue evidence="1">Whole organism</tissue>
    </source>
</reference>
<evidence type="ECO:0000313" key="1">
    <source>
        <dbReference type="EMBL" id="KAH9510964.1"/>
    </source>
</evidence>
<comment type="caution">
    <text evidence="1">The sequence shown here is derived from an EMBL/GenBank/DDBJ whole genome shotgun (WGS) entry which is preliminary data.</text>
</comment>
<evidence type="ECO:0000313" key="2">
    <source>
        <dbReference type="Proteomes" id="UP000790347"/>
    </source>
</evidence>
<protein>
    <submittedName>
        <fullName evidence="1">Uncharacterized protein</fullName>
    </submittedName>
</protein>
<accession>A0A922HXC0</accession>